<evidence type="ECO:0000313" key="1">
    <source>
        <dbReference type="EMBL" id="PXY45414.1"/>
    </source>
</evidence>
<accession>A0A2V4CHG7</accession>
<evidence type="ECO:0000313" key="2">
    <source>
        <dbReference type="Proteomes" id="UP000247681"/>
    </source>
</evidence>
<comment type="caution">
    <text evidence="1">The sequence shown here is derived from an EMBL/GenBank/DDBJ whole genome shotgun (WGS) entry which is preliminary data.</text>
</comment>
<proteinExistence type="predicted"/>
<dbReference type="SUPFAM" id="SSF74653">
    <property type="entry name" value="TolA/TonB C-terminal domain"/>
    <property type="match status" value="1"/>
</dbReference>
<gene>
    <name evidence="1" type="ORF">DMB68_12080</name>
</gene>
<keyword evidence="2" id="KW-1185">Reference proteome</keyword>
<name>A0A2V4CHG7_9FLAO</name>
<dbReference type="Gene3D" id="3.30.1150.10">
    <property type="match status" value="1"/>
</dbReference>
<dbReference type="Proteomes" id="UP000247681">
    <property type="component" value="Unassembled WGS sequence"/>
</dbReference>
<dbReference type="OrthoDB" id="1095452at2"/>
<reference evidence="1 2" key="1">
    <citation type="submission" date="2018-05" db="EMBL/GenBank/DDBJ databases">
        <title>Flavobacterium sp. strain IMCC34758, incomplete genome.</title>
        <authorList>
            <person name="Joung Y."/>
        </authorList>
    </citation>
    <scope>NUCLEOTIDE SEQUENCE [LARGE SCALE GENOMIC DNA]</scope>
    <source>
        <strain evidence="1 2">IMCC34758</strain>
    </source>
</reference>
<sequence>MGNNYKIAIPEPCHENWNKMSPKDNGRFCLSCSKIVVDFTSMLPEEIQHFFIQNQGNKICGRFKKTQLDNIIIQIPSQILYSQNHYHKMFLLALFIAMGTTLFSCTDKNGDKKKIDKIEIVKTSKTEPIQVGKIKIKGNNNFVPPPPPPPKTDNVKFVKGKTKISDVKINSSSTPDCKASVQESNMQGETYITGAVIETKADYPGGINNFYQFLVNELKLPKEAEKPKSRIIISFVIEKDGSLSSFEFPKNIDSKVEAEISRVLKLSPKWQPGEQNGKKTRIKYSLPLSFQ</sequence>
<dbReference type="EMBL" id="QJHL01000002">
    <property type="protein sequence ID" value="PXY45414.1"/>
    <property type="molecule type" value="Genomic_DNA"/>
</dbReference>
<evidence type="ECO:0008006" key="3">
    <source>
        <dbReference type="Google" id="ProtNLM"/>
    </source>
</evidence>
<protein>
    <recommendedName>
        <fullName evidence="3">TonB C-terminal domain-containing protein</fullName>
    </recommendedName>
</protein>
<dbReference type="RefSeq" id="WP_110346909.1">
    <property type="nucleotide sequence ID" value="NZ_QJHL01000002.1"/>
</dbReference>
<dbReference type="AlphaFoldDB" id="A0A2V4CHG7"/>
<organism evidence="1 2">
    <name type="scientific">Flavobacterium hydrophilum</name>
    <dbReference type="NCBI Taxonomy" id="2211445"/>
    <lineage>
        <taxon>Bacteria</taxon>
        <taxon>Pseudomonadati</taxon>
        <taxon>Bacteroidota</taxon>
        <taxon>Flavobacteriia</taxon>
        <taxon>Flavobacteriales</taxon>
        <taxon>Flavobacteriaceae</taxon>
        <taxon>Flavobacterium</taxon>
    </lineage>
</organism>